<dbReference type="Proteomes" id="UP000286947">
    <property type="component" value="Unassembled WGS sequence"/>
</dbReference>
<dbReference type="AlphaFoldDB" id="A0A433SBY0"/>
<evidence type="ECO:0000313" key="2">
    <source>
        <dbReference type="EMBL" id="RUS66258.1"/>
    </source>
</evidence>
<feature type="domain" description="DUF4130" evidence="1">
    <location>
        <begin position="85"/>
        <end position="251"/>
    </location>
</feature>
<name>A0A433SBY0_9BURK</name>
<dbReference type="Pfam" id="PF13566">
    <property type="entry name" value="DUF4130"/>
    <property type="match status" value="1"/>
</dbReference>
<evidence type="ECO:0000259" key="1">
    <source>
        <dbReference type="Pfam" id="PF13566"/>
    </source>
</evidence>
<proteinExistence type="predicted"/>
<dbReference type="RefSeq" id="WP_126980177.1">
    <property type="nucleotide sequence ID" value="NZ_PQSP01000005.1"/>
</dbReference>
<reference evidence="2 3" key="1">
    <citation type="submission" date="2018-01" db="EMBL/GenBank/DDBJ databases">
        <title>Saezia sanguinis gen. nov., sp. nov., in the order Burkholderiales isolated from human blood.</title>
        <authorList>
            <person name="Medina-Pascual M.J."/>
            <person name="Valdezate S."/>
            <person name="Monzon S."/>
            <person name="Cuesta I."/>
            <person name="Carrasco G."/>
            <person name="Villalon P."/>
            <person name="Saez-Nieto J.A."/>
        </authorList>
    </citation>
    <scope>NUCLEOTIDE SEQUENCE [LARGE SCALE GENOMIC DNA]</scope>
    <source>
        <strain evidence="2 3">CNM695-12</strain>
    </source>
</reference>
<dbReference type="EMBL" id="PQSP01000005">
    <property type="protein sequence ID" value="RUS66258.1"/>
    <property type="molecule type" value="Genomic_DNA"/>
</dbReference>
<keyword evidence="3" id="KW-1185">Reference proteome</keyword>
<dbReference type="NCBIfam" id="TIGR03915">
    <property type="entry name" value="SAM_7_link_chp"/>
    <property type="match status" value="1"/>
</dbReference>
<dbReference type="InterPro" id="IPR023875">
    <property type="entry name" value="DNA_repair_put"/>
</dbReference>
<comment type="caution">
    <text evidence="2">The sequence shown here is derived from an EMBL/GenBank/DDBJ whole genome shotgun (WGS) entry which is preliminary data.</text>
</comment>
<sequence>MQVFLFDETFDGLLTCVFEAYRQKCFPEKLLPYNAVLPLFTSHATNIQTDTHKATRVWHVLHDKLSDQACYQLLCAWFSEDADCASLVFRVIQKVVDNDMSVEGNLSDEDILALWQLAKKVSKEQLHLIQFVRFQKTVDDIYFAPVNPVYNALPLTLSHFGDRFADQKWIIYDMGRGYGYFYDLNSITEITLNWDEHFTQGQLKASALADDEKLLQTMWQKYFKALTIQERLNPRLHRQHMPRRFWRYLTEKQSL</sequence>
<evidence type="ECO:0000313" key="3">
    <source>
        <dbReference type="Proteomes" id="UP000286947"/>
    </source>
</evidence>
<gene>
    <name evidence="2" type="ORF">CUZ56_01983</name>
</gene>
<accession>A0A433SBY0</accession>
<dbReference type="InterPro" id="IPR025404">
    <property type="entry name" value="DUF4130"/>
</dbReference>
<organism evidence="2 3">
    <name type="scientific">Saezia sanguinis</name>
    <dbReference type="NCBI Taxonomy" id="1965230"/>
    <lineage>
        <taxon>Bacteria</taxon>
        <taxon>Pseudomonadati</taxon>
        <taxon>Pseudomonadota</taxon>
        <taxon>Betaproteobacteria</taxon>
        <taxon>Burkholderiales</taxon>
        <taxon>Saeziaceae</taxon>
        <taxon>Saezia</taxon>
    </lineage>
</organism>
<dbReference type="OrthoDB" id="5290748at2"/>
<protein>
    <recommendedName>
        <fullName evidence="1">DUF4130 domain-containing protein</fullName>
    </recommendedName>
</protein>